<evidence type="ECO:0000313" key="2">
    <source>
        <dbReference type="Proteomes" id="UP000256970"/>
    </source>
</evidence>
<sequence>MAERNFYLDNLKASQIHETISKEKKIQRQYFEKEAAAGRLATWVPPVQEPPKTLLQTVGLPGFTGTYTQDAELSVATTMSKNMWTSNPGYVLRDGAHMASSMHKDYVWDEDAVAFMKAQGEFNKQFHKRRDEFVMYVEAAAKAHHQLGSRPAAGGSSSK</sequence>
<name>A0A383VH69_TETOB</name>
<evidence type="ECO:0000313" key="1">
    <source>
        <dbReference type="EMBL" id="SZX64092.1"/>
    </source>
</evidence>
<dbReference type="Proteomes" id="UP000256970">
    <property type="component" value="Unassembled WGS sequence"/>
</dbReference>
<accession>A0A383VH69</accession>
<proteinExistence type="predicted"/>
<reference evidence="1 2" key="1">
    <citation type="submission" date="2016-10" db="EMBL/GenBank/DDBJ databases">
        <authorList>
            <person name="Cai Z."/>
        </authorList>
    </citation>
    <scope>NUCLEOTIDE SEQUENCE [LARGE SCALE GENOMIC DNA]</scope>
</reference>
<organism evidence="1 2">
    <name type="scientific">Tetradesmus obliquus</name>
    <name type="common">Green alga</name>
    <name type="synonym">Acutodesmus obliquus</name>
    <dbReference type="NCBI Taxonomy" id="3088"/>
    <lineage>
        <taxon>Eukaryota</taxon>
        <taxon>Viridiplantae</taxon>
        <taxon>Chlorophyta</taxon>
        <taxon>core chlorophytes</taxon>
        <taxon>Chlorophyceae</taxon>
        <taxon>CS clade</taxon>
        <taxon>Sphaeropleales</taxon>
        <taxon>Scenedesmaceae</taxon>
        <taxon>Tetradesmus</taxon>
    </lineage>
</organism>
<dbReference type="EMBL" id="FNXT01000370">
    <property type="protein sequence ID" value="SZX64092.1"/>
    <property type="molecule type" value="Genomic_DNA"/>
</dbReference>
<keyword evidence="2" id="KW-1185">Reference proteome</keyword>
<dbReference type="AlphaFoldDB" id="A0A383VH69"/>
<protein>
    <submittedName>
        <fullName evidence="1">Uncharacterized protein</fullName>
    </submittedName>
</protein>
<gene>
    <name evidence="1" type="ORF">BQ4739_LOCUS4618</name>
</gene>